<organism evidence="1 2">
    <name type="scientific">Bacillus taeanensis</name>
    <dbReference type="NCBI Taxonomy" id="273032"/>
    <lineage>
        <taxon>Bacteria</taxon>
        <taxon>Bacillati</taxon>
        <taxon>Bacillota</taxon>
        <taxon>Bacilli</taxon>
        <taxon>Bacillales</taxon>
        <taxon>Bacillaceae</taxon>
        <taxon>Bacillus</taxon>
    </lineage>
</organism>
<dbReference type="Proteomes" id="UP000253314">
    <property type="component" value="Unassembled WGS sequence"/>
</dbReference>
<proteinExistence type="predicted"/>
<evidence type="ECO:0000313" key="2">
    <source>
        <dbReference type="Proteomes" id="UP000253314"/>
    </source>
</evidence>
<evidence type="ECO:0000313" key="1">
    <source>
        <dbReference type="EMBL" id="RBW71401.1"/>
    </source>
</evidence>
<gene>
    <name evidence="1" type="ORF">DS031_01245</name>
</gene>
<sequence>MTSMQPTKNAALKEWAVVVDALKSGEQILLLRKGGISEETKDFQLKEKCFYVYPTYEHQKKHLLKRSYQSQLEETLKEWSPNKTTVEIELFAEAVEDIELFDEEKVKSLSPFHIWTEQVAEERLKWKKKKPLHALLLRIYRLHNPVTIPIHDQYKGCKSWHELVDVIPQRNYEPVLSDEKFQEKTVQIKQTLLSHTKD</sequence>
<reference evidence="1 2" key="1">
    <citation type="submission" date="2018-07" db="EMBL/GenBank/DDBJ databases">
        <title>Lottiidibacillus patelloidae gen. nov., sp. nov., isolated from the intestinal tract of a marine limpet and the reclassification of B. taeanensis BH030017T, B. algicola KMM 3737T and B. hwajinpoensis SW-72T as genus Lottiidibacillus.</title>
        <authorList>
            <person name="Liu R."/>
            <person name="Huang Z."/>
        </authorList>
    </citation>
    <scope>NUCLEOTIDE SEQUENCE [LARGE SCALE GENOMIC DNA]</scope>
    <source>
        <strain evidence="1 2">BH030017</strain>
    </source>
</reference>
<dbReference type="RefSeq" id="WP_113804107.1">
    <property type="nucleotide sequence ID" value="NZ_QOCW01000001.1"/>
</dbReference>
<dbReference type="Pfam" id="PF08819">
    <property type="entry name" value="DUF1802"/>
    <property type="match status" value="1"/>
</dbReference>
<dbReference type="EMBL" id="QOCW01000001">
    <property type="protein sequence ID" value="RBW71401.1"/>
    <property type="molecule type" value="Genomic_DNA"/>
</dbReference>
<dbReference type="PIRSF" id="PIRSF018957">
    <property type="entry name" value="UCP018957"/>
    <property type="match status" value="1"/>
</dbReference>
<dbReference type="InterPro" id="IPR008307">
    <property type="entry name" value="UCP018957"/>
</dbReference>
<protein>
    <recommendedName>
        <fullName evidence="3">DUF1802 domain-containing protein</fullName>
    </recommendedName>
</protein>
<dbReference type="OrthoDB" id="9808776at2"/>
<comment type="caution">
    <text evidence="1">The sequence shown here is derived from an EMBL/GenBank/DDBJ whole genome shotgun (WGS) entry which is preliminary data.</text>
</comment>
<evidence type="ECO:0008006" key="3">
    <source>
        <dbReference type="Google" id="ProtNLM"/>
    </source>
</evidence>
<dbReference type="InterPro" id="IPR014923">
    <property type="entry name" value="DUF1802"/>
</dbReference>
<accession>A0A366Y5B1</accession>
<dbReference type="AlphaFoldDB" id="A0A366Y5B1"/>
<keyword evidence="2" id="KW-1185">Reference proteome</keyword>
<name>A0A366Y5B1_9BACI</name>